<dbReference type="InterPro" id="IPR050767">
    <property type="entry name" value="Sel1_AlgK"/>
</dbReference>
<feature type="chain" id="PRO_5033032369" evidence="1">
    <location>
        <begin position="24"/>
        <end position="177"/>
    </location>
</feature>
<organism evidence="2 3">
    <name type="scientific">Mannheimia pernigra</name>
    <dbReference type="NCBI Taxonomy" id="111844"/>
    <lineage>
        <taxon>Bacteria</taxon>
        <taxon>Pseudomonadati</taxon>
        <taxon>Pseudomonadota</taxon>
        <taxon>Gammaproteobacteria</taxon>
        <taxon>Pasteurellales</taxon>
        <taxon>Pasteurellaceae</taxon>
        <taxon>Mannheimia</taxon>
    </lineage>
</organism>
<dbReference type="PANTHER" id="PTHR11102">
    <property type="entry name" value="SEL-1-LIKE PROTEIN"/>
    <property type="match status" value="1"/>
</dbReference>
<protein>
    <submittedName>
        <fullName evidence="2">Sel1 repeat family protein</fullName>
    </submittedName>
</protein>
<evidence type="ECO:0000313" key="2">
    <source>
        <dbReference type="EMBL" id="QLB40550.1"/>
    </source>
</evidence>
<dbReference type="PANTHER" id="PTHR11102:SF160">
    <property type="entry name" value="ERAD-ASSOCIATED E3 UBIQUITIN-PROTEIN LIGASE COMPONENT HRD3"/>
    <property type="match status" value="1"/>
</dbReference>
<dbReference type="SUPFAM" id="SSF81901">
    <property type="entry name" value="HCP-like"/>
    <property type="match status" value="1"/>
</dbReference>
<accession>A0A7D5HWT6</accession>
<evidence type="ECO:0000256" key="1">
    <source>
        <dbReference type="SAM" id="SignalP"/>
    </source>
</evidence>
<feature type="signal peptide" evidence="1">
    <location>
        <begin position="1"/>
        <end position="23"/>
    </location>
</feature>
<dbReference type="AlphaFoldDB" id="A0A7D5HWT6"/>
<dbReference type="InterPro" id="IPR011990">
    <property type="entry name" value="TPR-like_helical_dom_sf"/>
</dbReference>
<reference evidence="2 3" key="1">
    <citation type="submission" date="2020-06" db="EMBL/GenBank/DDBJ databases">
        <title>Mannheimia pernigra sp. nov. isolated from bovine respiratory tract.</title>
        <authorList>
            <person name="Kuhnert P."/>
            <person name="Akarsu-Egger H."/>
        </authorList>
    </citation>
    <scope>NUCLEOTIDE SEQUENCE [LARGE SCALE GENOMIC DNA]</scope>
    <source>
        <strain evidence="2 3">BNO311</strain>
    </source>
</reference>
<name>A0A7D5HWT6_9PAST</name>
<dbReference type="EMBL" id="CP055306">
    <property type="protein sequence ID" value="QLB40550.1"/>
    <property type="molecule type" value="Genomic_DNA"/>
</dbReference>
<dbReference type="RefSeq" id="WP_176809890.1">
    <property type="nucleotide sequence ID" value="NZ_CP055306.1"/>
</dbReference>
<dbReference type="Gene3D" id="1.25.40.10">
    <property type="entry name" value="Tetratricopeptide repeat domain"/>
    <property type="match status" value="1"/>
</dbReference>
<dbReference type="PROSITE" id="PS51257">
    <property type="entry name" value="PROKAR_LIPOPROTEIN"/>
    <property type="match status" value="1"/>
</dbReference>
<keyword evidence="1" id="KW-0732">Signal</keyword>
<evidence type="ECO:0000313" key="3">
    <source>
        <dbReference type="Proteomes" id="UP000509660"/>
    </source>
</evidence>
<dbReference type="Pfam" id="PF08238">
    <property type="entry name" value="Sel1"/>
    <property type="match status" value="3"/>
</dbReference>
<gene>
    <name evidence="2" type="ORF">HV559_06530</name>
</gene>
<proteinExistence type="predicted"/>
<sequence>MMKFKTVALSLLLGLTTACSSTASSEKAKPAEQAATQQNDQVANLIRLAEQGISEAQYNLGQMYRRGEGVAKNDKQAVYWYQKAAEQGNTDAQYNLGSMYYVGKGVAKNDKQAIYWYQKAAEQGMAAAQNKLGAMYFKGEGVQRDLSKAKQYFQLACNGGDQNGCENYTILNQQGVK</sequence>
<dbReference type="SMART" id="SM00671">
    <property type="entry name" value="SEL1"/>
    <property type="match status" value="3"/>
</dbReference>
<dbReference type="InterPro" id="IPR006597">
    <property type="entry name" value="Sel1-like"/>
</dbReference>
<keyword evidence="3" id="KW-1185">Reference proteome</keyword>
<dbReference type="Proteomes" id="UP000509660">
    <property type="component" value="Chromosome"/>
</dbReference>